<dbReference type="EMBL" id="AAWS01000010">
    <property type="protein sequence ID" value="EAY29491.1"/>
    <property type="molecule type" value="Genomic_DNA"/>
</dbReference>
<evidence type="ECO:0000313" key="1">
    <source>
        <dbReference type="EMBL" id="EAY29491.1"/>
    </source>
</evidence>
<proteinExistence type="predicted"/>
<dbReference type="Proteomes" id="UP000004095">
    <property type="component" value="Unassembled WGS sequence"/>
</dbReference>
<comment type="caution">
    <text evidence="1">The sequence shown here is derived from an EMBL/GenBank/DDBJ whole genome shotgun (WGS) entry which is preliminary data.</text>
</comment>
<dbReference type="RefSeq" id="WP_002695845.1">
    <property type="nucleotide sequence ID" value="NZ_AAWS01000010.1"/>
</dbReference>
<organism evidence="1 2">
    <name type="scientific">Microscilla marina ATCC 23134</name>
    <dbReference type="NCBI Taxonomy" id="313606"/>
    <lineage>
        <taxon>Bacteria</taxon>
        <taxon>Pseudomonadati</taxon>
        <taxon>Bacteroidota</taxon>
        <taxon>Cytophagia</taxon>
        <taxon>Cytophagales</taxon>
        <taxon>Microscillaceae</taxon>
        <taxon>Microscilla</taxon>
    </lineage>
</organism>
<protein>
    <submittedName>
        <fullName evidence="1">Uncharacterized protein</fullName>
    </submittedName>
</protein>
<reference evidence="1 2" key="1">
    <citation type="submission" date="2007-01" db="EMBL/GenBank/DDBJ databases">
        <authorList>
            <person name="Haygood M."/>
            <person name="Podell S."/>
            <person name="Anderson C."/>
            <person name="Hopkinson B."/>
            <person name="Roe K."/>
            <person name="Barbeau K."/>
            <person name="Gaasterland T."/>
            <person name="Ferriera S."/>
            <person name="Johnson J."/>
            <person name="Kravitz S."/>
            <person name="Beeson K."/>
            <person name="Sutton G."/>
            <person name="Rogers Y.-H."/>
            <person name="Friedman R."/>
            <person name="Frazier M."/>
            <person name="Venter J.C."/>
        </authorList>
    </citation>
    <scope>NUCLEOTIDE SEQUENCE [LARGE SCALE GENOMIC DNA]</scope>
    <source>
        <strain evidence="1 2">ATCC 23134</strain>
    </source>
</reference>
<keyword evidence="2" id="KW-1185">Reference proteome</keyword>
<gene>
    <name evidence="1" type="ORF">M23134_00375</name>
</gene>
<name>A1ZIV5_MICM2</name>
<sequence length="461" mass="53431">MAELLLSIDVQKYDHLVQALVVQIDALPELCQLVFQMCSMAPNDYKELGFTIITEVYDLLNDEPCAEAGESSLQLMMTEWLLEGYGRRAFPVVVKYKTSDLVKRFRYMELVAKYLKQTGLELLMKGLLINPKSNQLAEHQTYTKQMLTLLQGLYLAKYQHKLWSFFETEDDPETISLVAGILAKAENNSLEYVRQKLKASKVNTRFLAIQTLAYINNLEAIQLLKCHLKKERSKRLKEWGNHFLKSNEDEGLNATQGVENLPCYWFDTFAQKTMNLCIKTAVANQENITDIITRINLCYDEKEYRITGIELFFWQEKSLYLKLPKVKSNIPLNIDFVDVQDATLPLFCEKHRLGVPKEFQWGDSNYLIEQLYYLSLIDIALLLPKKLHLKGLKCSKDTAVYLVTQEVEDLVEQSWATRYERSIAKQLARVIENEQVLAAFTKICYKSVSKQQWMQGLLSFD</sequence>
<accession>A1ZIV5</accession>
<dbReference type="AlphaFoldDB" id="A1ZIV5"/>
<evidence type="ECO:0000313" key="2">
    <source>
        <dbReference type="Proteomes" id="UP000004095"/>
    </source>
</evidence>